<sequence>MEPGGAVAVTGSEGGEVASAFSNGGDVDGMKGIEVTAKQIVDRISNSTENAKGNRSRTSSSSTNKDGDLVATPLTSNESAISSSSAGGDVKRNSLSKTVRQLSIAGGVVPDGQISAEQKAVEQLLKAVEKWVQEAQQESESESGDKPSGGVKELDNLHWVYSIESYLRSLDTDWTSQKALTHKIASQLLIWLKQLFHFSEKDKADEYNSIHPHWDINGGLSAMTQMSLYLKFPNLYSLGYQHFQEEGKTPMIYCSDELIGHQICSKIGLPYNCVSVVDFTQKMWIEQLETRLKSDIKMGRVPVALLMNTAVQNLERGVKLAEAHKIWVHFYGNNVLAYFLKRTESSSLGCSFTLDLTRWLKNPKLPYLTLYKRPEKIEPKILELCELGSPRSEIMCFTPWFVAHVFGKTRLIGLVNEAIHRGKFLLEMVQRFSPLVVVPNWSTLSDGNVILSTLTFQFNPGTKPHKSSVIASGPPDVVKVHKHSPQYLDTLNSWLYHIMERDLKDILPLEFVFVETRGWNIHIDIIRTRKHGPEDEAAIITAFENHMHVLQATVNQKIKFQKLVEDSEEMDWVNNENHWAGLGAVRYIPSCHRTNAVQADPAVPPPTEQQQQPNGQVVADEASSTPPPPAAAPPAPKKLAALPVPDEKTKDEIDHLNAQIVNKLRAIDSAFSLGEATTGEWCVQFGMVTEETDVQELVRLVAATGQEIEESSEFFNRMSELVRKGIHEAEEELRKESEEALWEEGILRRVPIVGTFVSWFSPPTKETGVRGRALNLTQGKVESTENIYKYHMQVKATTFNSKTQQEDSNKK</sequence>
<feature type="compositionally biased region" description="Polar residues" evidence="8">
    <location>
        <begin position="44"/>
        <end position="53"/>
    </location>
</feature>
<evidence type="ECO:0000259" key="9">
    <source>
        <dbReference type="Pfam" id="PF22930"/>
    </source>
</evidence>
<feature type="compositionally biased region" description="Low complexity" evidence="8">
    <location>
        <begin position="76"/>
        <end position="85"/>
    </location>
</feature>
<feature type="compositionally biased region" description="Pro residues" evidence="8">
    <location>
        <begin position="625"/>
        <end position="636"/>
    </location>
</feature>
<keyword evidence="4" id="KW-0663">Pyridoxal phosphate</keyword>
<dbReference type="InterPro" id="IPR055103">
    <property type="entry name" value="PDXDC1-like_2nd"/>
</dbReference>
<dbReference type="SUPFAM" id="SSF53383">
    <property type="entry name" value="PLP-dependent transferases"/>
    <property type="match status" value="1"/>
</dbReference>
<dbReference type="Gene3D" id="3.40.640.10">
    <property type="entry name" value="Type I PLP-dependent aspartate aminotransferase-like (Major domain)"/>
    <property type="match status" value="1"/>
</dbReference>
<evidence type="ECO:0000259" key="10">
    <source>
        <dbReference type="Pfam" id="PF22937"/>
    </source>
</evidence>
<comment type="similarity">
    <text evidence="2">Belongs to the group II decarboxylase family.</text>
</comment>
<feature type="region of interest" description="Disordered" evidence="8">
    <location>
        <begin position="1"/>
        <end position="30"/>
    </location>
</feature>
<name>A0A226ECN9_FOLCA</name>
<keyword evidence="3" id="KW-0210">Decarboxylase</keyword>
<dbReference type="STRING" id="158441.A0A226ECN9"/>
<proteinExistence type="inferred from homology"/>
<dbReference type="Proteomes" id="UP000198287">
    <property type="component" value="Unassembled WGS sequence"/>
</dbReference>
<keyword evidence="12" id="KW-1185">Reference proteome</keyword>
<dbReference type="Pfam" id="PF22937">
    <property type="entry name" value="PDXDC1-like_cen2"/>
    <property type="match status" value="1"/>
</dbReference>
<dbReference type="InterPro" id="IPR055102">
    <property type="entry name" value="PDXDC1-like_3rd"/>
</dbReference>
<dbReference type="OrthoDB" id="2161780at2759"/>
<reference evidence="11 12" key="1">
    <citation type="submission" date="2015-12" db="EMBL/GenBank/DDBJ databases">
        <title>The genome of Folsomia candida.</title>
        <authorList>
            <person name="Faddeeva A."/>
            <person name="Derks M.F."/>
            <person name="Anvar Y."/>
            <person name="Smit S."/>
            <person name="Van Straalen N."/>
            <person name="Roelofs D."/>
        </authorList>
    </citation>
    <scope>NUCLEOTIDE SEQUENCE [LARGE SCALE GENOMIC DNA]</scope>
    <source>
        <strain evidence="11 12">VU population</strain>
        <tissue evidence="11">Whole body</tissue>
    </source>
</reference>
<evidence type="ECO:0000256" key="2">
    <source>
        <dbReference type="ARBA" id="ARBA00009533"/>
    </source>
</evidence>
<feature type="domain" description="PDXDC1-like third" evidence="10">
    <location>
        <begin position="646"/>
        <end position="712"/>
    </location>
</feature>
<feature type="region of interest" description="Disordered" evidence="8">
    <location>
        <begin position="597"/>
        <end position="638"/>
    </location>
</feature>
<dbReference type="InterPro" id="IPR050477">
    <property type="entry name" value="GrpII_AminoAcid_Decarb"/>
</dbReference>
<accession>A0A226ECN9</accession>
<feature type="region of interest" description="Disordered" evidence="8">
    <location>
        <begin position="42"/>
        <end position="92"/>
    </location>
</feature>
<evidence type="ECO:0000313" key="12">
    <source>
        <dbReference type="Proteomes" id="UP000198287"/>
    </source>
</evidence>
<protein>
    <recommendedName>
        <fullName evidence="6">Pyridoxal-dependent decarboxylase domain-containing protein 1</fullName>
    </recommendedName>
</protein>
<evidence type="ECO:0000256" key="6">
    <source>
        <dbReference type="ARBA" id="ARBA00047190"/>
    </source>
</evidence>
<evidence type="ECO:0000256" key="8">
    <source>
        <dbReference type="SAM" id="MobiDB-lite"/>
    </source>
</evidence>
<evidence type="ECO:0000256" key="7">
    <source>
        <dbReference type="SAM" id="Coils"/>
    </source>
</evidence>
<evidence type="ECO:0000256" key="4">
    <source>
        <dbReference type="ARBA" id="ARBA00022898"/>
    </source>
</evidence>
<dbReference type="PANTHER" id="PTHR42735">
    <property type="match status" value="1"/>
</dbReference>
<evidence type="ECO:0000256" key="3">
    <source>
        <dbReference type="ARBA" id="ARBA00022793"/>
    </source>
</evidence>
<comment type="cofactor">
    <cofactor evidence="1">
        <name>pyridoxal 5'-phosphate</name>
        <dbReference type="ChEBI" id="CHEBI:597326"/>
    </cofactor>
</comment>
<keyword evidence="5" id="KW-0456">Lyase</keyword>
<dbReference type="GO" id="GO:0016831">
    <property type="term" value="F:carboxy-lyase activity"/>
    <property type="evidence" value="ECO:0007669"/>
    <property type="project" value="UniProtKB-KW"/>
</dbReference>
<dbReference type="PANTHER" id="PTHR42735:SF1">
    <property type="entry name" value="PYRIDOXAL-DEPENDENT DECARBOXYLASE DOMAIN-CONTAINING PROTEIN 1-RELATED"/>
    <property type="match status" value="1"/>
</dbReference>
<dbReference type="OMA" id="RLQYACR"/>
<gene>
    <name evidence="11" type="ORF">Fcan01_08595</name>
</gene>
<dbReference type="InterPro" id="IPR015424">
    <property type="entry name" value="PyrdxlP-dep_Trfase"/>
</dbReference>
<keyword evidence="7" id="KW-0175">Coiled coil</keyword>
<evidence type="ECO:0000313" key="11">
    <source>
        <dbReference type="EMBL" id="OXA55343.1"/>
    </source>
</evidence>
<dbReference type="AlphaFoldDB" id="A0A226ECN9"/>
<organism evidence="11 12">
    <name type="scientific">Folsomia candida</name>
    <name type="common">Springtail</name>
    <dbReference type="NCBI Taxonomy" id="158441"/>
    <lineage>
        <taxon>Eukaryota</taxon>
        <taxon>Metazoa</taxon>
        <taxon>Ecdysozoa</taxon>
        <taxon>Arthropoda</taxon>
        <taxon>Hexapoda</taxon>
        <taxon>Collembola</taxon>
        <taxon>Entomobryomorpha</taxon>
        <taxon>Isotomoidea</taxon>
        <taxon>Isotomidae</taxon>
        <taxon>Proisotominae</taxon>
        <taxon>Folsomia</taxon>
    </lineage>
</organism>
<comment type="caution">
    <text evidence="11">The sequence shown here is derived from an EMBL/GenBank/DDBJ whole genome shotgun (WGS) entry which is preliminary data.</text>
</comment>
<feature type="coiled-coil region" evidence="7">
    <location>
        <begin position="114"/>
        <end position="141"/>
    </location>
</feature>
<dbReference type="Pfam" id="PF22930">
    <property type="entry name" value="PDXDC1-like_cen"/>
    <property type="match status" value="1"/>
</dbReference>
<feature type="domain" description="PDXDC1/PDXD2 second" evidence="9">
    <location>
        <begin position="482"/>
        <end position="554"/>
    </location>
</feature>
<evidence type="ECO:0000256" key="5">
    <source>
        <dbReference type="ARBA" id="ARBA00023239"/>
    </source>
</evidence>
<evidence type="ECO:0000256" key="1">
    <source>
        <dbReference type="ARBA" id="ARBA00001933"/>
    </source>
</evidence>
<dbReference type="EMBL" id="LNIX01000004">
    <property type="protein sequence ID" value="OXA55343.1"/>
    <property type="molecule type" value="Genomic_DNA"/>
</dbReference>
<dbReference type="InterPro" id="IPR015421">
    <property type="entry name" value="PyrdxlP-dep_Trfase_major"/>
</dbReference>